<sequence length="277" mass="29419">MANGHNFRIHPPQTSCMHTPEFIVAIPARFAASRLPGKPLRTIGGLPMVLHVARRALAAGARAVWVATDDDRIVGALEGSGVQVAMTSPAHASGTDRLAECARIAGWADDTIVVNLQGDEPFAPADGIACVARTVATSGAGIATLATPITEVETLLDPNAVKVVRAASGDALYFSRAPVPWPRDAFARDRSAMPEGEWLRHIGIYGYRVAALRAFAALPPGRLEQVEALEQLRALEAGWRIAVALAPSPFPPGVDTPEDLVRAERIYTEQYAGNTHG</sequence>
<evidence type="ECO:0000256" key="2">
    <source>
        <dbReference type="ARBA" id="ARBA00022679"/>
    </source>
</evidence>
<evidence type="ECO:0000313" key="6">
    <source>
        <dbReference type="EMBL" id="TCT22485.1"/>
    </source>
</evidence>
<dbReference type="PANTHER" id="PTHR42866">
    <property type="entry name" value="3-DEOXY-MANNO-OCTULOSONATE CYTIDYLYLTRANSFERASE"/>
    <property type="match status" value="1"/>
</dbReference>
<dbReference type="InterPro" id="IPR003329">
    <property type="entry name" value="Cytidylyl_trans"/>
</dbReference>
<dbReference type="CDD" id="cd02517">
    <property type="entry name" value="CMP-KDO-Synthetase"/>
    <property type="match status" value="1"/>
</dbReference>
<evidence type="ECO:0000256" key="5">
    <source>
        <dbReference type="HAMAP-Rule" id="MF_00057"/>
    </source>
</evidence>
<dbReference type="Proteomes" id="UP000295414">
    <property type="component" value="Unassembled WGS sequence"/>
</dbReference>
<evidence type="ECO:0000256" key="3">
    <source>
        <dbReference type="ARBA" id="ARBA00022695"/>
    </source>
</evidence>
<keyword evidence="2 5" id="KW-0808">Transferase</keyword>
<comment type="caution">
    <text evidence="6">The sequence shown here is derived from an EMBL/GenBank/DDBJ whole genome shotgun (WGS) entry which is preliminary data.</text>
</comment>
<protein>
    <recommendedName>
        <fullName evidence="5">3-deoxy-manno-octulosonate cytidylyltransferase</fullName>
        <ecNumber evidence="5">2.7.7.38</ecNumber>
    </recommendedName>
    <alternativeName>
        <fullName evidence="5">CMP-2-keto-3-deoxyoctulosonic acid synthase</fullName>
        <shortName evidence="5">CKS</shortName>
        <shortName evidence="5">CMP-KDO synthase</shortName>
    </alternativeName>
</protein>
<evidence type="ECO:0000256" key="4">
    <source>
        <dbReference type="ARBA" id="ARBA00022985"/>
    </source>
</evidence>
<dbReference type="EC" id="2.7.7.38" evidence="5"/>
<proteinExistence type="inferred from homology"/>
<comment type="pathway">
    <text evidence="5">Nucleotide-sugar biosynthesis; CMP-3-deoxy-D-manno-octulosonate biosynthesis; CMP-3-deoxy-D-manno-octulosonate from 3-deoxy-D-manno-octulosonate and CTP: step 1/1.</text>
</comment>
<dbReference type="UniPathway" id="UPA00358">
    <property type="reaction ID" value="UER00476"/>
</dbReference>
<name>A0A4R3N0Z8_9GAMM</name>
<accession>A0A4R3N0Z8</accession>
<dbReference type="InterPro" id="IPR029044">
    <property type="entry name" value="Nucleotide-diphossugar_trans"/>
</dbReference>
<dbReference type="GO" id="GO:0008690">
    <property type="term" value="F:3-deoxy-manno-octulosonate cytidylyltransferase activity"/>
    <property type="evidence" value="ECO:0007669"/>
    <property type="project" value="UniProtKB-UniRule"/>
</dbReference>
<dbReference type="FunFam" id="3.90.550.10:FF:000011">
    <property type="entry name" value="3-deoxy-manno-octulosonate cytidylyltransferase"/>
    <property type="match status" value="1"/>
</dbReference>
<dbReference type="Gene3D" id="3.90.550.10">
    <property type="entry name" value="Spore Coat Polysaccharide Biosynthesis Protein SpsA, Chain A"/>
    <property type="match status" value="1"/>
</dbReference>
<keyword evidence="3 5" id="KW-0548">Nucleotidyltransferase</keyword>
<dbReference type="PANTHER" id="PTHR42866:SF2">
    <property type="entry name" value="3-DEOXY-MANNO-OCTULOSONATE CYTIDYLYLTRANSFERASE, MITOCHONDRIAL"/>
    <property type="match status" value="1"/>
</dbReference>
<dbReference type="HAMAP" id="MF_00057">
    <property type="entry name" value="KdsB"/>
    <property type="match status" value="1"/>
</dbReference>
<reference evidence="6 7" key="1">
    <citation type="submission" date="2019-03" db="EMBL/GenBank/DDBJ databases">
        <title>Genomic Encyclopedia of Type Strains, Phase IV (KMG-IV): sequencing the most valuable type-strain genomes for metagenomic binning, comparative biology and taxonomic classification.</title>
        <authorList>
            <person name="Goeker M."/>
        </authorList>
    </citation>
    <scope>NUCLEOTIDE SEQUENCE [LARGE SCALE GENOMIC DNA]</scope>
    <source>
        <strain evidence="6 7">DSM 13605</strain>
    </source>
</reference>
<dbReference type="NCBIfam" id="NF003952">
    <property type="entry name" value="PRK05450.1-5"/>
    <property type="match status" value="1"/>
</dbReference>
<comment type="similarity">
    <text evidence="5">Belongs to the KdsB family.</text>
</comment>
<dbReference type="SUPFAM" id="SSF53448">
    <property type="entry name" value="Nucleotide-diphospho-sugar transferases"/>
    <property type="match status" value="1"/>
</dbReference>
<comment type="subcellular location">
    <subcellularLocation>
        <location evidence="5">Cytoplasm</location>
    </subcellularLocation>
    <subcellularLocation>
        <location evidence="1">Membrane</location>
    </subcellularLocation>
</comment>
<comment type="catalytic activity">
    <reaction evidence="5">
        <text>3-deoxy-alpha-D-manno-oct-2-ulosonate + CTP = CMP-3-deoxy-beta-D-manno-octulosonate + diphosphate</text>
        <dbReference type="Rhea" id="RHEA:23448"/>
        <dbReference type="ChEBI" id="CHEBI:33019"/>
        <dbReference type="ChEBI" id="CHEBI:37563"/>
        <dbReference type="ChEBI" id="CHEBI:85986"/>
        <dbReference type="ChEBI" id="CHEBI:85987"/>
        <dbReference type="EC" id="2.7.7.38"/>
    </reaction>
</comment>
<evidence type="ECO:0000256" key="1">
    <source>
        <dbReference type="ARBA" id="ARBA00004370"/>
    </source>
</evidence>
<dbReference type="AlphaFoldDB" id="A0A4R3N0Z8"/>
<gene>
    <name evidence="5" type="primary">kdsB</name>
    <name evidence="6" type="ORF">EDC34_10736</name>
</gene>
<dbReference type="GO" id="GO:0016020">
    <property type="term" value="C:membrane"/>
    <property type="evidence" value="ECO:0007669"/>
    <property type="project" value="UniProtKB-SubCell"/>
</dbReference>
<comment type="function">
    <text evidence="5">Activates KDO (a required 8-carbon sugar) for incorporation into bacterial lipopolysaccharide in Gram-negative bacteria.</text>
</comment>
<dbReference type="GO" id="GO:0009103">
    <property type="term" value="P:lipopolysaccharide biosynthetic process"/>
    <property type="evidence" value="ECO:0007669"/>
    <property type="project" value="UniProtKB-UniRule"/>
</dbReference>
<organism evidence="6 7">
    <name type="scientific">Thermomonas haemolytica</name>
    <dbReference type="NCBI Taxonomy" id="141949"/>
    <lineage>
        <taxon>Bacteria</taxon>
        <taxon>Pseudomonadati</taxon>
        <taxon>Pseudomonadota</taxon>
        <taxon>Gammaproteobacteria</taxon>
        <taxon>Lysobacterales</taxon>
        <taxon>Lysobacteraceae</taxon>
        <taxon>Thermomonas</taxon>
    </lineage>
</organism>
<dbReference type="EMBL" id="SMAP01000007">
    <property type="protein sequence ID" value="TCT22485.1"/>
    <property type="molecule type" value="Genomic_DNA"/>
</dbReference>
<dbReference type="Pfam" id="PF02348">
    <property type="entry name" value="CTP_transf_3"/>
    <property type="match status" value="1"/>
</dbReference>
<keyword evidence="7" id="KW-1185">Reference proteome</keyword>
<dbReference type="GO" id="GO:0005829">
    <property type="term" value="C:cytosol"/>
    <property type="evidence" value="ECO:0007669"/>
    <property type="project" value="TreeGrafter"/>
</dbReference>
<dbReference type="InterPro" id="IPR004528">
    <property type="entry name" value="KdsB"/>
</dbReference>
<dbReference type="NCBIfam" id="TIGR00466">
    <property type="entry name" value="kdsB"/>
    <property type="match status" value="1"/>
</dbReference>
<evidence type="ECO:0000313" key="7">
    <source>
        <dbReference type="Proteomes" id="UP000295414"/>
    </source>
</evidence>
<keyword evidence="4 5" id="KW-0448">Lipopolysaccharide biosynthesis</keyword>
<keyword evidence="5" id="KW-0963">Cytoplasm</keyword>
<dbReference type="GO" id="GO:0033468">
    <property type="term" value="P:CMP-keto-3-deoxy-D-manno-octulosonic acid biosynthetic process"/>
    <property type="evidence" value="ECO:0007669"/>
    <property type="project" value="UniProtKB-UniRule"/>
</dbReference>